<dbReference type="InterPro" id="IPR046029">
    <property type="entry name" value="DUF5987"/>
</dbReference>
<dbReference type="RefSeq" id="WP_369268646.1">
    <property type="nucleotide sequence ID" value="NZ_CP163432.1"/>
</dbReference>
<sequence length="219" mass="22836">MSSLDRRTALKALAGAVAALSVSRFPSVTSPAGMTEGLGSWTVLTLEAFADTQIPGERRFAGDAAVAGAVSGPGAVQAGVIKTLASDELRLAPLLPEIAALLNARALAYATAHLILLPITFPPFVGLPFQHRTALVGDLLGHENPDRSIWQMISLLTSLAFDTAAHIDTRQAVTTHHPGLTWLGFPPPGPDGLWRFTDYSYGKALAALHPATTASGSPA</sequence>
<dbReference type="EMBL" id="CP163432">
    <property type="protein sequence ID" value="XDQ08185.1"/>
    <property type="molecule type" value="Genomic_DNA"/>
</dbReference>
<evidence type="ECO:0000313" key="1">
    <source>
        <dbReference type="EMBL" id="XDQ08185.1"/>
    </source>
</evidence>
<name>A0AB39MP90_9ACTN</name>
<proteinExistence type="predicted"/>
<dbReference type="PROSITE" id="PS51318">
    <property type="entry name" value="TAT"/>
    <property type="match status" value="1"/>
</dbReference>
<accession>A0AB39MP90</accession>
<gene>
    <name evidence="1" type="ORF">AB5J55_00060</name>
</gene>
<organism evidence="1">
    <name type="scientific">Streptomyces sp. R11</name>
    <dbReference type="NCBI Taxonomy" id="3238625"/>
    <lineage>
        <taxon>Bacteria</taxon>
        <taxon>Bacillati</taxon>
        <taxon>Actinomycetota</taxon>
        <taxon>Actinomycetes</taxon>
        <taxon>Kitasatosporales</taxon>
        <taxon>Streptomycetaceae</taxon>
        <taxon>Streptomyces</taxon>
    </lineage>
</organism>
<dbReference type="Pfam" id="PF19449">
    <property type="entry name" value="DUF5987"/>
    <property type="match status" value="1"/>
</dbReference>
<dbReference type="InterPro" id="IPR006311">
    <property type="entry name" value="TAT_signal"/>
</dbReference>
<protein>
    <submittedName>
        <fullName evidence="1">DUF5987 family protein</fullName>
    </submittedName>
</protein>
<reference evidence="1" key="1">
    <citation type="submission" date="2024-07" db="EMBL/GenBank/DDBJ databases">
        <authorList>
            <person name="Yu S.T."/>
        </authorList>
    </citation>
    <scope>NUCLEOTIDE SEQUENCE</scope>
    <source>
        <strain evidence="1">R11</strain>
    </source>
</reference>
<dbReference type="AlphaFoldDB" id="A0AB39MP90"/>